<keyword evidence="3" id="KW-0238">DNA-binding</keyword>
<dbReference type="SUPFAM" id="SSF55455">
    <property type="entry name" value="SRF-like"/>
    <property type="match status" value="1"/>
</dbReference>
<dbReference type="Pfam" id="PF00319">
    <property type="entry name" value="SRF-TF"/>
    <property type="match status" value="1"/>
</dbReference>
<reference evidence="8 9" key="1">
    <citation type="journal article" date="2009" name="Nature">
        <title>The Sorghum bicolor genome and the diversification of grasses.</title>
        <authorList>
            <person name="Paterson A.H."/>
            <person name="Bowers J.E."/>
            <person name="Bruggmann R."/>
            <person name="Dubchak I."/>
            <person name="Grimwood J."/>
            <person name="Gundlach H."/>
            <person name="Haberer G."/>
            <person name="Hellsten U."/>
            <person name="Mitros T."/>
            <person name="Poliakov A."/>
            <person name="Schmutz J."/>
            <person name="Spannagl M."/>
            <person name="Tang H."/>
            <person name="Wang X."/>
            <person name="Wicker T."/>
            <person name="Bharti A.K."/>
            <person name="Chapman J."/>
            <person name="Feltus F.A."/>
            <person name="Gowik U."/>
            <person name="Grigoriev I.V."/>
            <person name="Lyons E."/>
            <person name="Maher C.A."/>
            <person name="Martis M."/>
            <person name="Narechania A."/>
            <person name="Otillar R.P."/>
            <person name="Penning B.W."/>
            <person name="Salamov A.A."/>
            <person name="Wang Y."/>
            <person name="Zhang L."/>
            <person name="Carpita N.C."/>
            <person name="Freeling M."/>
            <person name="Gingle A.R."/>
            <person name="Hash C.T."/>
            <person name="Keller B."/>
            <person name="Klein P."/>
            <person name="Kresovich S."/>
            <person name="McCann M.C."/>
            <person name="Ming R."/>
            <person name="Peterson D.G."/>
            <person name="Mehboob-ur-Rahman"/>
            <person name="Ware D."/>
            <person name="Westhoff P."/>
            <person name="Mayer K.F."/>
            <person name="Messing J."/>
            <person name="Rokhsar D.S."/>
        </authorList>
    </citation>
    <scope>NUCLEOTIDE SEQUENCE [LARGE SCALE GENOMIC DNA]</scope>
    <source>
        <strain evidence="9">cv. BTx623</strain>
    </source>
</reference>
<dbReference type="Proteomes" id="UP000000768">
    <property type="component" value="Chromosome 7"/>
</dbReference>
<dbReference type="InterPro" id="IPR050142">
    <property type="entry name" value="MADS-box/MEF2_TF"/>
</dbReference>
<dbReference type="PRINTS" id="PR00404">
    <property type="entry name" value="MADSDOMAIN"/>
</dbReference>
<feature type="region of interest" description="Disordered" evidence="6">
    <location>
        <begin position="17"/>
        <end position="38"/>
    </location>
</feature>
<feature type="compositionally biased region" description="Basic and acidic residues" evidence="6">
    <location>
        <begin position="68"/>
        <end position="86"/>
    </location>
</feature>
<dbReference type="InterPro" id="IPR036879">
    <property type="entry name" value="TF_MADSbox_sf"/>
</dbReference>
<proteinExistence type="predicted"/>
<dbReference type="CDD" id="cd00265">
    <property type="entry name" value="MADS_MEF2_like"/>
    <property type="match status" value="1"/>
</dbReference>
<dbReference type="InParanoid" id="A0A1B6PIN3"/>
<organism evidence="8 9">
    <name type="scientific">Sorghum bicolor</name>
    <name type="common">Sorghum</name>
    <name type="synonym">Sorghum vulgare</name>
    <dbReference type="NCBI Taxonomy" id="4558"/>
    <lineage>
        <taxon>Eukaryota</taxon>
        <taxon>Viridiplantae</taxon>
        <taxon>Streptophyta</taxon>
        <taxon>Embryophyta</taxon>
        <taxon>Tracheophyta</taxon>
        <taxon>Spermatophyta</taxon>
        <taxon>Magnoliopsida</taxon>
        <taxon>Liliopsida</taxon>
        <taxon>Poales</taxon>
        <taxon>Poaceae</taxon>
        <taxon>PACMAD clade</taxon>
        <taxon>Panicoideae</taxon>
        <taxon>Andropogonodae</taxon>
        <taxon>Andropogoneae</taxon>
        <taxon>Sorghinae</taxon>
        <taxon>Sorghum</taxon>
    </lineage>
</organism>
<dbReference type="AlphaFoldDB" id="A0A1B6PIN3"/>
<dbReference type="eggNOG" id="KOG0014">
    <property type="taxonomic scope" value="Eukaryota"/>
</dbReference>
<gene>
    <name evidence="8" type="ORF">SORBI_3007G192900</name>
</gene>
<evidence type="ECO:0000256" key="1">
    <source>
        <dbReference type="ARBA" id="ARBA00004123"/>
    </source>
</evidence>
<keyword evidence="2" id="KW-0805">Transcription regulation</keyword>
<dbReference type="EMBL" id="CM000766">
    <property type="protein sequence ID" value="KXG25532.1"/>
    <property type="molecule type" value="Genomic_DNA"/>
</dbReference>
<feature type="domain" description="MADS-box" evidence="7">
    <location>
        <begin position="81"/>
        <end position="141"/>
    </location>
</feature>
<dbReference type="OrthoDB" id="1898716at2759"/>
<evidence type="ECO:0000313" key="9">
    <source>
        <dbReference type="Proteomes" id="UP000000768"/>
    </source>
</evidence>
<evidence type="ECO:0000256" key="6">
    <source>
        <dbReference type="SAM" id="MobiDB-lite"/>
    </source>
</evidence>
<dbReference type="FunCoup" id="A0A1B6PIN3">
    <property type="interactions" value="43"/>
</dbReference>
<dbReference type="PANTHER" id="PTHR48019">
    <property type="entry name" value="SERUM RESPONSE FACTOR HOMOLOG"/>
    <property type="match status" value="1"/>
</dbReference>
<keyword evidence="9" id="KW-1185">Reference proteome</keyword>
<dbReference type="InterPro" id="IPR033896">
    <property type="entry name" value="MEF2-like_N"/>
</dbReference>
<dbReference type="GO" id="GO:0000978">
    <property type="term" value="F:RNA polymerase II cis-regulatory region sequence-specific DNA binding"/>
    <property type="evidence" value="ECO:0000318"/>
    <property type="project" value="GO_Central"/>
</dbReference>
<accession>A0A1B6PIN3</accession>
<name>A0A1B6PIN3_SORBI</name>
<comment type="subcellular location">
    <subcellularLocation>
        <location evidence="1">Nucleus</location>
    </subcellularLocation>
</comment>
<evidence type="ECO:0000256" key="3">
    <source>
        <dbReference type="ARBA" id="ARBA00023125"/>
    </source>
</evidence>
<dbReference type="FunFam" id="3.40.1810.10:FF:000008">
    <property type="entry name" value="MADS-box transcription factor 1"/>
    <property type="match status" value="1"/>
</dbReference>
<sequence length="251" mass="27841">METPSVRFPTHVQLAERAREQRSDHATQASSSPLARLFSSVGCPPTQGLGKIEMEVGAAARRRARAAHQQEEIRESKAGRRKRGPVELRRIEDRTSRQVRFSKRRSGLFKKAYELSVLCDAQVALVVFSPAGRLYEFASADSSIEKVFGRYWDLANTEIDLNIEARESRVNCNIQLSQNEEPIGGSLADLLIMIAQGAMEENLNDLNMAGIRGLEEALGDALAVIRNKLTMKVTGCLGGPEPEVCTFFHQQ</sequence>
<dbReference type="GO" id="GO:0050793">
    <property type="term" value="P:regulation of developmental process"/>
    <property type="evidence" value="ECO:0007669"/>
    <property type="project" value="UniProtKB-ARBA"/>
</dbReference>
<evidence type="ECO:0000313" key="8">
    <source>
        <dbReference type="EMBL" id="KXG25532.1"/>
    </source>
</evidence>
<keyword evidence="5" id="KW-0539">Nucleus</keyword>
<evidence type="ECO:0000256" key="5">
    <source>
        <dbReference type="ARBA" id="ARBA00023242"/>
    </source>
</evidence>
<evidence type="ECO:0000259" key="7">
    <source>
        <dbReference type="PROSITE" id="PS50066"/>
    </source>
</evidence>
<dbReference type="GO" id="GO:0005634">
    <property type="term" value="C:nucleus"/>
    <property type="evidence" value="ECO:0007669"/>
    <property type="project" value="UniProtKB-SubCell"/>
</dbReference>
<evidence type="ECO:0000256" key="4">
    <source>
        <dbReference type="ARBA" id="ARBA00023163"/>
    </source>
</evidence>
<dbReference type="GO" id="GO:0006357">
    <property type="term" value="P:regulation of transcription by RNA polymerase II"/>
    <property type="evidence" value="ECO:0000318"/>
    <property type="project" value="GO_Central"/>
</dbReference>
<dbReference type="Gramene" id="KXG25532">
    <property type="protein sequence ID" value="KXG25532"/>
    <property type="gene ID" value="SORBI_3007G192900"/>
</dbReference>
<reference evidence="9" key="2">
    <citation type="journal article" date="2018" name="Plant J.">
        <title>The Sorghum bicolor reference genome: improved assembly, gene annotations, a transcriptome atlas, and signatures of genome organization.</title>
        <authorList>
            <person name="McCormick R.F."/>
            <person name="Truong S.K."/>
            <person name="Sreedasyam A."/>
            <person name="Jenkins J."/>
            <person name="Shu S."/>
            <person name="Sims D."/>
            <person name="Kennedy M."/>
            <person name="Amirebrahimi M."/>
            <person name="Weers B.D."/>
            <person name="McKinley B."/>
            <person name="Mattison A."/>
            <person name="Morishige D.T."/>
            <person name="Grimwood J."/>
            <person name="Schmutz J."/>
            <person name="Mullet J.E."/>
        </authorList>
    </citation>
    <scope>NUCLEOTIDE SEQUENCE [LARGE SCALE GENOMIC DNA]</scope>
    <source>
        <strain evidence="9">cv. BTx623</strain>
    </source>
</reference>
<dbReference type="GO" id="GO:0000981">
    <property type="term" value="F:DNA-binding transcription factor activity, RNA polymerase II-specific"/>
    <property type="evidence" value="ECO:0000318"/>
    <property type="project" value="GO_Central"/>
</dbReference>
<dbReference type="GO" id="GO:0045944">
    <property type="term" value="P:positive regulation of transcription by RNA polymerase II"/>
    <property type="evidence" value="ECO:0007669"/>
    <property type="project" value="InterPro"/>
</dbReference>
<dbReference type="Gene3D" id="3.40.1810.10">
    <property type="entry name" value="Transcription factor, MADS-box"/>
    <property type="match status" value="1"/>
</dbReference>
<dbReference type="PROSITE" id="PS50066">
    <property type="entry name" value="MADS_BOX_2"/>
    <property type="match status" value="1"/>
</dbReference>
<dbReference type="InterPro" id="IPR002100">
    <property type="entry name" value="TF_MADSbox"/>
</dbReference>
<dbReference type="SMART" id="SM00432">
    <property type="entry name" value="MADS"/>
    <property type="match status" value="1"/>
</dbReference>
<dbReference type="GO" id="GO:0046983">
    <property type="term" value="F:protein dimerization activity"/>
    <property type="evidence" value="ECO:0007669"/>
    <property type="project" value="InterPro"/>
</dbReference>
<protein>
    <recommendedName>
        <fullName evidence="7">MADS-box domain-containing protein</fullName>
    </recommendedName>
</protein>
<keyword evidence="4" id="KW-0804">Transcription</keyword>
<evidence type="ECO:0000256" key="2">
    <source>
        <dbReference type="ARBA" id="ARBA00023015"/>
    </source>
</evidence>
<feature type="region of interest" description="Disordered" evidence="6">
    <location>
        <begin position="66"/>
        <end position="86"/>
    </location>
</feature>